<dbReference type="EMBL" id="CP028858">
    <property type="protein sequence ID" value="AWB26883.1"/>
    <property type="molecule type" value="Genomic_DNA"/>
</dbReference>
<keyword evidence="2" id="KW-1185">Reference proteome</keyword>
<sequence length="123" mass="13316">MTTITPADVPTYETRAEGRSLWTDLADQSRPTIAIRNGERGFVVRYDLAHLDRSLTEDALRTLRARLRERRAPAGGLDPISESVGLGGEMGQIAGEIHADTDAAARDLAVEIAGLVTDSDNWA</sequence>
<accession>A0A2R4WZA7</accession>
<dbReference type="Proteomes" id="UP000244727">
    <property type="component" value="Chromosome"/>
</dbReference>
<dbReference type="AlphaFoldDB" id="A0A2R4WZA7"/>
<evidence type="ECO:0000313" key="1">
    <source>
        <dbReference type="EMBL" id="AWB26883.1"/>
    </source>
</evidence>
<dbReference type="RefSeq" id="WP_108381252.1">
    <property type="nucleotide sequence ID" value="NZ_CP028858.1"/>
</dbReference>
<evidence type="ECO:0000313" key="2">
    <source>
        <dbReference type="Proteomes" id="UP000244727"/>
    </source>
</evidence>
<dbReference type="GeneID" id="36511585"/>
<protein>
    <submittedName>
        <fullName evidence="1">Uncharacterized protein</fullName>
    </submittedName>
</protein>
<name>A0A2R4WZA7_9EURY</name>
<organism evidence="1 2">
    <name type="scientific">Halococcoides cellulosivorans</name>
    <dbReference type="NCBI Taxonomy" id="1679096"/>
    <lineage>
        <taxon>Archaea</taxon>
        <taxon>Methanobacteriati</taxon>
        <taxon>Methanobacteriota</taxon>
        <taxon>Stenosarchaea group</taxon>
        <taxon>Halobacteria</taxon>
        <taxon>Halobacteriales</taxon>
        <taxon>Haloarculaceae</taxon>
        <taxon>Halococcoides</taxon>
    </lineage>
</organism>
<reference evidence="1 2" key="1">
    <citation type="submission" date="2018-04" db="EMBL/GenBank/DDBJ databases">
        <title>Halococcoides cellulosivorans gen. nov., sp. nov., an extremely halophilic cellulose-utilizing haloarchaeon from hypersaline lakes.</title>
        <authorList>
            <person name="Sorokin D.Y."/>
            <person name="Toshchakov S.V."/>
            <person name="Samarov N.I."/>
            <person name="Korzhenkov A."/>
            <person name="Kublanov I.V."/>
        </authorList>
    </citation>
    <scope>NUCLEOTIDE SEQUENCE [LARGE SCALE GENOMIC DNA]</scope>
    <source>
        <strain evidence="1 2">HArcel1</strain>
    </source>
</reference>
<gene>
    <name evidence="1" type="ORF">HARCEL1_03720</name>
</gene>
<proteinExistence type="predicted"/>
<dbReference type="KEGG" id="harc:HARCEL1_03720"/>